<name>A0A9X8MH82_9PSED</name>
<accession>A0A9X8MH82</accession>
<reference evidence="1 2" key="1">
    <citation type="submission" date="2016-10" db="EMBL/GenBank/DDBJ databases">
        <authorList>
            <person name="Varghese N."/>
            <person name="Submissions S."/>
        </authorList>
    </citation>
    <scope>NUCLEOTIDE SEQUENCE [LARGE SCALE GENOMIC DNA]</scope>
    <source>
        <strain evidence="1 2">LMG 21974</strain>
    </source>
</reference>
<dbReference type="EMBL" id="FOEV01000018">
    <property type="protein sequence ID" value="SER38015.1"/>
    <property type="molecule type" value="Genomic_DNA"/>
</dbReference>
<evidence type="ECO:0008006" key="3">
    <source>
        <dbReference type="Google" id="ProtNLM"/>
    </source>
</evidence>
<dbReference type="AlphaFoldDB" id="A0A9X8MH82"/>
<sequence>MLSNVSNGVKVALFLIVLALTSAVTYKVASWKFEADHASALKGLSDQLQAMTHANGQRAAQIETLKAEIQSQSFAVTLAEQQAESAKSLQALAMAEAAKQTSARDARIKALERDLADQTLTVNDLLYNAWRKAQ</sequence>
<comment type="caution">
    <text evidence="1">The sequence shown here is derived from an EMBL/GenBank/DDBJ whole genome shotgun (WGS) entry which is preliminary data.</text>
</comment>
<evidence type="ECO:0000313" key="1">
    <source>
        <dbReference type="EMBL" id="SER38015.1"/>
    </source>
</evidence>
<gene>
    <name evidence="1" type="ORF">SAMN05216409_118121</name>
</gene>
<dbReference type="Proteomes" id="UP000183210">
    <property type="component" value="Unassembled WGS sequence"/>
</dbReference>
<protein>
    <recommendedName>
        <fullName evidence="3">Lysis protein</fullName>
    </recommendedName>
</protein>
<dbReference type="GeneID" id="300268788"/>
<evidence type="ECO:0000313" key="2">
    <source>
        <dbReference type="Proteomes" id="UP000183210"/>
    </source>
</evidence>
<proteinExistence type="predicted"/>
<organism evidence="1 2">
    <name type="scientific">Pseudomonas lutea</name>
    <dbReference type="NCBI Taxonomy" id="243924"/>
    <lineage>
        <taxon>Bacteria</taxon>
        <taxon>Pseudomonadati</taxon>
        <taxon>Pseudomonadota</taxon>
        <taxon>Gammaproteobacteria</taxon>
        <taxon>Pseudomonadales</taxon>
        <taxon>Pseudomonadaceae</taxon>
        <taxon>Pseudomonas</taxon>
    </lineage>
</organism>
<dbReference type="RefSeq" id="WP_074829800.1">
    <property type="nucleotide sequence ID" value="NZ_FOEV01000018.1"/>
</dbReference>